<keyword evidence="1" id="KW-0378">Hydrolase</keyword>
<evidence type="ECO:0000256" key="1">
    <source>
        <dbReference type="ARBA" id="ARBA00022801"/>
    </source>
</evidence>
<evidence type="ECO:0000313" key="4">
    <source>
        <dbReference type="Proteomes" id="UP000565262"/>
    </source>
</evidence>
<name>A0A839IPH4_9GAMM</name>
<dbReference type="AlphaFoldDB" id="A0A839IPH4"/>
<dbReference type="NCBIfam" id="TIGR00369">
    <property type="entry name" value="unchar_dom_1"/>
    <property type="match status" value="1"/>
</dbReference>
<organism evidence="3 4">
    <name type="scientific">Oceanospirillum sediminis</name>
    <dbReference type="NCBI Taxonomy" id="2760088"/>
    <lineage>
        <taxon>Bacteria</taxon>
        <taxon>Pseudomonadati</taxon>
        <taxon>Pseudomonadota</taxon>
        <taxon>Gammaproteobacteria</taxon>
        <taxon>Oceanospirillales</taxon>
        <taxon>Oceanospirillaceae</taxon>
        <taxon>Oceanospirillum</taxon>
    </lineage>
</organism>
<dbReference type="Pfam" id="PF03061">
    <property type="entry name" value="4HBT"/>
    <property type="match status" value="1"/>
</dbReference>
<dbReference type="InterPro" id="IPR003736">
    <property type="entry name" value="PAAI_dom"/>
</dbReference>
<dbReference type="GO" id="GO:0016289">
    <property type="term" value="F:acyl-CoA hydrolase activity"/>
    <property type="evidence" value="ECO:0007669"/>
    <property type="project" value="UniProtKB-ARBA"/>
</dbReference>
<reference evidence="3 4" key="1">
    <citation type="submission" date="2020-08" db="EMBL/GenBank/DDBJ databases">
        <title>Oceanospirillum sp. nov. isolated from marine sediment.</title>
        <authorList>
            <person name="Ji X."/>
        </authorList>
    </citation>
    <scope>NUCLEOTIDE SEQUENCE [LARGE SCALE GENOMIC DNA]</scope>
    <source>
        <strain evidence="3 4">D5</strain>
    </source>
</reference>
<comment type="caution">
    <text evidence="3">The sequence shown here is derived from an EMBL/GenBank/DDBJ whole genome shotgun (WGS) entry which is preliminary data.</text>
</comment>
<dbReference type="InterPro" id="IPR006683">
    <property type="entry name" value="Thioestr_dom"/>
</dbReference>
<dbReference type="RefSeq" id="WP_182808198.1">
    <property type="nucleotide sequence ID" value="NZ_JACJFM010000007.1"/>
</dbReference>
<proteinExistence type="predicted"/>
<dbReference type="EMBL" id="JACJFM010000007">
    <property type="protein sequence ID" value="MBB1486412.1"/>
    <property type="molecule type" value="Genomic_DNA"/>
</dbReference>
<dbReference type="PANTHER" id="PTHR42856:SF1">
    <property type="entry name" value="ACYL-COENZYME A THIOESTERASE PAAI"/>
    <property type="match status" value="1"/>
</dbReference>
<dbReference type="PANTHER" id="PTHR42856">
    <property type="entry name" value="ACYL-COENZYME A THIOESTERASE PAAI"/>
    <property type="match status" value="1"/>
</dbReference>
<gene>
    <name evidence="3" type="ORF">H4O21_07300</name>
</gene>
<dbReference type="InterPro" id="IPR029069">
    <property type="entry name" value="HotDog_dom_sf"/>
</dbReference>
<dbReference type="Proteomes" id="UP000565262">
    <property type="component" value="Unassembled WGS sequence"/>
</dbReference>
<accession>A0A839IPH4</accession>
<feature type="domain" description="Thioesterase" evidence="2">
    <location>
        <begin position="48"/>
        <end position="122"/>
    </location>
</feature>
<dbReference type="SUPFAM" id="SSF54637">
    <property type="entry name" value="Thioesterase/thiol ester dehydrase-isomerase"/>
    <property type="match status" value="1"/>
</dbReference>
<keyword evidence="4" id="KW-1185">Reference proteome</keyword>
<dbReference type="InterPro" id="IPR052723">
    <property type="entry name" value="Acyl-CoA_thioesterase_PaaI"/>
</dbReference>
<evidence type="ECO:0000313" key="3">
    <source>
        <dbReference type="EMBL" id="MBB1486412.1"/>
    </source>
</evidence>
<dbReference type="CDD" id="cd03443">
    <property type="entry name" value="PaaI_thioesterase"/>
    <property type="match status" value="1"/>
</dbReference>
<protein>
    <submittedName>
        <fullName evidence="3">PaaI family thioesterase</fullName>
    </submittedName>
</protein>
<dbReference type="Gene3D" id="3.10.129.10">
    <property type="entry name" value="Hotdog Thioesterase"/>
    <property type="match status" value="1"/>
</dbReference>
<evidence type="ECO:0000259" key="2">
    <source>
        <dbReference type="Pfam" id="PF03061"/>
    </source>
</evidence>
<sequence>MKQEHFSKLENMYLSGRCNDTYQPSIQVEKGLATIQFDVQESFFHAAGAVHGSIYFKALDDAAYFAANSMETSYFVVTSSFTTYFLRPVSQGYLKAIGRVVNRSKTQIIAESIVYDSRGKEVARGSGTFVRSATALSSEIGYC</sequence>